<comment type="caution">
    <text evidence="1">The sequence shown here is derived from an EMBL/GenBank/DDBJ whole genome shotgun (WGS) entry which is preliminary data.</text>
</comment>
<proteinExistence type="predicted"/>
<accession>A0A1R0GZJ7</accession>
<organism evidence="1 2">
    <name type="scientific">Smittium mucronatum</name>
    <dbReference type="NCBI Taxonomy" id="133383"/>
    <lineage>
        <taxon>Eukaryota</taxon>
        <taxon>Fungi</taxon>
        <taxon>Fungi incertae sedis</taxon>
        <taxon>Zoopagomycota</taxon>
        <taxon>Kickxellomycotina</taxon>
        <taxon>Harpellomycetes</taxon>
        <taxon>Harpellales</taxon>
        <taxon>Legeriomycetaceae</taxon>
        <taxon>Smittium</taxon>
    </lineage>
</organism>
<dbReference type="AlphaFoldDB" id="A0A1R0GZJ7"/>
<protein>
    <submittedName>
        <fullName evidence="1">Uncharacterized protein</fullName>
    </submittedName>
</protein>
<gene>
    <name evidence="1" type="ORF">AYI68_g3586</name>
</gene>
<name>A0A1R0GZJ7_9FUNG</name>
<reference evidence="1 2" key="1">
    <citation type="journal article" date="2016" name="Mol. Biol. Evol.">
        <title>Genome-Wide Survey of Gut Fungi (Harpellales) Reveals the First Horizontally Transferred Ubiquitin Gene from a Mosquito Host.</title>
        <authorList>
            <person name="Wang Y."/>
            <person name="White M.M."/>
            <person name="Kvist S."/>
            <person name="Moncalvo J.M."/>
        </authorList>
    </citation>
    <scope>NUCLEOTIDE SEQUENCE [LARGE SCALE GENOMIC DNA]</scope>
    <source>
        <strain evidence="1 2">ALG-7-W6</strain>
    </source>
</reference>
<evidence type="ECO:0000313" key="1">
    <source>
        <dbReference type="EMBL" id="OLY82296.1"/>
    </source>
</evidence>
<dbReference type="EMBL" id="LSSL01001672">
    <property type="protein sequence ID" value="OLY82296.1"/>
    <property type="molecule type" value="Genomic_DNA"/>
</dbReference>
<dbReference type="Proteomes" id="UP000187455">
    <property type="component" value="Unassembled WGS sequence"/>
</dbReference>
<keyword evidence="2" id="KW-1185">Reference proteome</keyword>
<sequence length="70" mass="7804">MPEIIVALNETPKKKTSGSGGMSSDVWKLVIEEKTPTLKFHKVLNKIINLMYESGDIPLRITTNKILPVP</sequence>
<evidence type="ECO:0000313" key="2">
    <source>
        <dbReference type="Proteomes" id="UP000187455"/>
    </source>
</evidence>